<keyword evidence="8" id="KW-1185">Reference proteome</keyword>
<feature type="transmembrane region" description="Helical" evidence="6">
    <location>
        <begin position="41"/>
        <end position="59"/>
    </location>
</feature>
<dbReference type="InterPro" id="IPR036259">
    <property type="entry name" value="MFS_trans_sf"/>
</dbReference>
<evidence type="ECO:0000256" key="4">
    <source>
        <dbReference type="ARBA" id="ARBA00023136"/>
    </source>
</evidence>
<comment type="subcellular location">
    <subcellularLocation>
        <location evidence="1">Membrane</location>
        <topology evidence="1">Multi-pass membrane protein</topology>
    </subcellularLocation>
</comment>
<comment type="caution">
    <text evidence="7">The sequence shown here is derived from an EMBL/GenBank/DDBJ whole genome shotgun (WGS) entry which is preliminary data.</text>
</comment>
<keyword evidence="4 6" id="KW-0472">Membrane</keyword>
<gene>
    <name evidence="7" type="ORF">GCM10020221_35570</name>
</gene>
<dbReference type="PANTHER" id="PTHR23501">
    <property type="entry name" value="MAJOR FACILITATOR SUPERFAMILY"/>
    <property type="match status" value="1"/>
</dbReference>
<name>A0ABN3X3R9_STRTU</name>
<evidence type="ECO:0000313" key="8">
    <source>
        <dbReference type="Proteomes" id="UP001501102"/>
    </source>
</evidence>
<feature type="region of interest" description="Disordered" evidence="5">
    <location>
        <begin position="119"/>
        <end position="144"/>
    </location>
</feature>
<dbReference type="Gene3D" id="1.20.1250.20">
    <property type="entry name" value="MFS general substrate transporter like domains"/>
    <property type="match status" value="1"/>
</dbReference>
<keyword evidence="3 6" id="KW-1133">Transmembrane helix</keyword>
<evidence type="ECO:0000256" key="3">
    <source>
        <dbReference type="ARBA" id="ARBA00022989"/>
    </source>
</evidence>
<reference evidence="7 8" key="1">
    <citation type="journal article" date="2019" name="Int. J. Syst. Evol. Microbiol.">
        <title>The Global Catalogue of Microorganisms (GCM) 10K type strain sequencing project: providing services to taxonomists for standard genome sequencing and annotation.</title>
        <authorList>
            <consortium name="The Broad Institute Genomics Platform"/>
            <consortium name="The Broad Institute Genome Sequencing Center for Infectious Disease"/>
            <person name="Wu L."/>
            <person name="Ma J."/>
        </authorList>
    </citation>
    <scope>NUCLEOTIDE SEQUENCE [LARGE SCALE GENOMIC DNA]</scope>
    <source>
        <strain evidence="7 8">JCM 4087</strain>
    </source>
</reference>
<evidence type="ECO:0000313" key="7">
    <source>
        <dbReference type="EMBL" id="GAA2936697.1"/>
    </source>
</evidence>
<sequence length="144" mass="15341">MHDLHGQPVRLHLDRDGLPAGHDRHAPPLWGKLSDLFSKKLLVQVALVVYVAGSALAGLSQSTSMLITCSRRPGHRRRRALSALAQIVMAAMISPRERGRYSGYRLRDFAVRHPSAARCSGAASSPTPAGWAGAGASTSACPLP</sequence>
<evidence type="ECO:0000256" key="5">
    <source>
        <dbReference type="SAM" id="MobiDB-lite"/>
    </source>
</evidence>
<dbReference type="PANTHER" id="PTHR23501:SF197">
    <property type="entry name" value="COMD"/>
    <property type="match status" value="1"/>
</dbReference>
<organism evidence="7 8">
    <name type="scientific">Streptomyces thioluteus</name>
    <dbReference type="NCBI Taxonomy" id="66431"/>
    <lineage>
        <taxon>Bacteria</taxon>
        <taxon>Bacillati</taxon>
        <taxon>Actinomycetota</taxon>
        <taxon>Actinomycetes</taxon>
        <taxon>Kitasatosporales</taxon>
        <taxon>Streptomycetaceae</taxon>
        <taxon>Streptomyces</taxon>
    </lineage>
</organism>
<evidence type="ECO:0000256" key="2">
    <source>
        <dbReference type="ARBA" id="ARBA00022692"/>
    </source>
</evidence>
<protein>
    <submittedName>
        <fullName evidence="7">Uncharacterized protein</fullName>
    </submittedName>
</protein>
<dbReference type="EMBL" id="BAAAXZ010000133">
    <property type="protein sequence ID" value="GAA2936697.1"/>
    <property type="molecule type" value="Genomic_DNA"/>
</dbReference>
<dbReference type="Proteomes" id="UP001501102">
    <property type="component" value="Unassembled WGS sequence"/>
</dbReference>
<keyword evidence="2 6" id="KW-0812">Transmembrane</keyword>
<proteinExistence type="predicted"/>
<feature type="compositionally biased region" description="Low complexity" evidence="5">
    <location>
        <begin position="120"/>
        <end position="144"/>
    </location>
</feature>
<evidence type="ECO:0000256" key="6">
    <source>
        <dbReference type="SAM" id="Phobius"/>
    </source>
</evidence>
<evidence type="ECO:0000256" key="1">
    <source>
        <dbReference type="ARBA" id="ARBA00004141"/>
    </source>
</evidence>
<accession>A0ABN3X3R9</accession>
<dbReference type="SUPFAM" id="SSF103473">
    <property type="entry name" value="MFS general substrate transporter"/>
    <property type="match status" value="1"/>
</dbReference>